<evidence type="ECO:0000256" key="3">
    <source>
        <dbReference type="ARBA" id="ARBA00022759"/>
    </source>
</evidence>
<evidence type="ECO:0000313" key="8">
    <source>
        <dbReference type="EMBL" id="MDI9859937.1"/>
    </source>
</evidence>
<dbReference type="EMBL" id="JASHIF010000009">
    <property type="protein sequence ID" value="MDI9859937.1"/>
    <property type="molecule type" value="Genomic_DNA"/>
</dbReference>
<evidence type="ECO:0000256" key="1">
    <source>
        <dbReference type="ARBA" id="ARBA00022722"/>
    </source>
</evidence>
<protein>
    <submittedName>
        <fullName evidence="8">Zinc dependent phospholipase C family protein</fullName>
    </submittedName>
</protein>
<keyword evidence="5" id="KW-1015">Disulfide bond</keyword>
<dbReference type="RefSeq" id="WP_283344781.1">
    <property type="nucleotide sequence ID" value="NZ_JASHIF010000009.1"/>
</dbReference>
<keyword evidence="6" id="KW-0325">Glycoprotein</keyword>
<dbReference type="InterPro" id="IPR003154">
    <property type="entry name" value="S1/P1nuclease"/>
</dbReference>
<accession>A0ABT6Y8N4</accession>
<dbReference type="CDD" id="cd10981">
    <property type="entry name" value="ZnPC_S1P1"/>
    <property type="match status" value="1"/>
</dbReference>
<feature type="chain" id="PRO_5045054492" evidence="7">
    <location>
        <begin position="25"/>
        <end position="331"/>
    </location>
</feature>
<dbReference type="Pfam" id="PF02265">
    <property type="entry name" value="S1-P1_nuclease"/>
    <property type="match status" value="1"/>
</dbReference>
<evidence type="ECO:0000256" key="6">
    <source>
        <dbReference type="ARBA" id="ARBA00023180"/>
    </source>
</evidence>
<name>A0ABT6Y8N4_9BACT</name>
<keyword evidence="1" id="KW-0540">Nuclease</keyword>
<evidence type="ECO:0000256" key="7">
    <source>
        <dbReference type="SAM" id="SignalP"/>
    </source>
</evidence>
<dbReference type="SUPFAM" id="SSF48537">
    <property type="entry name" value="Phospholipase C/P1 nuclease"/>
    <property type="match status" value="1"/>
</dbReference>
<organism evidence="8 9">
    <name type="scientific">Flectobacillus roseus</name>
    <dbReference type="NCBI Taxonomy" id="502259"/>
    <lineage>
        <taxon>Bacteria</taxon>
        <taxon>Pseudomonadati</taxon>
        <taxon>Bacteroidota</taxon>
        <taxon>Cytophagia</taxon>
        <taxon>Cytophagales</taxon>
        <taxon>Flectobacillaceae</taxon>
        <taxon>Flectobacillus</taxon>
    </lineage>
</organism>
<evidence type="ECO:0000256" key="5">
    <source>
        <dbReference type="ARBA" id="ARBA00023157"/>
    </source>
</evidence>
<reference evidence="8 9" key="1">
    <citation type="submission" date="2023-05" db="EMBL/GenBank/DDBJ databases">
        <title>Novel species of genus Flectobacillus isolated from stream in China.</title>
        <authorList>
            <person name="Lu H."/>
        </authorList>
    </citation>
    <scope>NUCLEOTIDE SEQUENCE [LARGE SCALE GENOMIC DNA]</scope>
    <source>
        <strain evidence="8 9">KCTC 42575</strain>
    </source>
</reference>
<keyword evidence="2" id="KW-0479">Metal-binding</keyword>
<gene>
    <name evidence="8" type="ORF">QM524_12015</name>
</gene>
<comment type="caution">
    <text evidence="8">The sequence shown here is derived from an EMBL/GenBank/DDBJ whole genome shotgun (WGS) entry which is preliminary data.</text>
</comment>
<keyword evidence="9" id="KW-1185">Reference proteome</keyword>
<dbReference type="Gene3D" id="1.10.575.10">
    <property type="entry name" value="P1 Nuclease"/>
    <property type="match status" value="1"/>
</dbReference>
<dbReference type="InterPro" id="IPR008947">
    <property type="entry name" value="PLipase_C/P1_nuclease_dom_sf"/>
</dbReference>
<feature type="signal peptide" evidence="7">
    <location>
        <begin position="1"/>
        <end position="24"/>
    </location>
</feature>
<sequence>MKPTLFLRSFLLLMLYGYSFPANSDQVSHWGFFGHQLINRLAVFTLPPEMIVFYKKHLGYIVEHAVDPDKRRYAIPDEAPRHFIDLDYYGDSAFFHLQKPWEQVVEKYSEDTLKKHGIVPWHIQFMKYRLTKAFEARNLTLILKCSAEIGHYIGDSNVPLHTTSNYNGQKTQQVGIHGLWESRLPELFAKNYDFFVGKAEYVKSPQKRIWAHIRVANACLDSVFRFEKALQTHIPSNKQFSVDERNAINTRTYSQFYSQTYHNLLNHQVERQMQATVKMIGDFWYTCWIDAGQPDLNDLSQQNLSDSLQIADKKEANSWLKRIFSARDENE</sequence>
<proteinExistence type="predicted"/>
<evidence type="ECO:0000313" key="9">
    <source>
        <dbReference type="Proteomes" id="UP001236507"/>
    </source>
</evidence>
<dbReference type="Proteomes" id="UP001236507">
    <property type="component" value="Unassembled WGS sequence"/>
</dbReference>
<evidence type="ECO:0000256" key="4">
    <source>
        <dbReference type="ARBA" id="ARBA00022801"/>
    </source>
</evidence>
<keyword evidence="4" id="KW-0378">Hydrolase</keyword>
<evidence type="ECO:0000256" key="2">
    <source>
        <dbReference type="ARBA" id="ARBA00022723"/>
    </source>
</evidence>
<keyword evidence="7" id="KW-0732">Signal</keyword>
<keyword evidence="3" id="KW-0255">Endonuclease</keyword>